<feature type="transmembrane region" description="Helical" evidence="1">
    <location>
        <begin position="44"/>
        <end position="62"/>
    </location>
</feature>
<comment type="caution">
    <text evidence="2">The sequence shown here is derived from an EMBL/GenBank/DDBJ whole genome shotgun (WGS) entry which is preliminary data.</text>
</comment>
<evidence type="ECO:0000313" key="2">
    <source>
        <dbReference type="EMBL" id="TGE38119.1"/>
    </source>
</evidence>
<keyword evidence="3" id="KW-1185">Reference proteome</keyword>
<evidence type="ECO:0000256" key="1">
    <source>
        <dbReference type="SAM" id="Phobius"/>
    </source>
</evidence>
<dbReference type="RefSeq" id="WP_135546099.1">
    <property type="nucleotide sequence ID" value="NZ_SPQQ01000003.1"/>
</dbReference>
<proteinExistence type="predicted"/>
<reference evidence="2 3" key="1">
    <citation type="submission" date="2019-03" db="EMBL/GenBank/DDBJ databases">
        <title>Draft Genome Sequence of Desulfosporosinus fructosivorans Strain 63.6F, Isolated from Marine Sediment in the Baltic Sea.</title>
        <authorList>
            <person name="Hausmann B."/>
            <person name="Vandieken V."/>
            <person name="Pjevac P."/>
            <person name="Schreck K."/>
            <person name="Herbold C.W."/>
            <person name="Loy A."/>
        </authorList>
    </citation>
    <scope>NUCLEOTIDE SEQUENCE [LARGE SCALE GENOMIC DNA]</scope>
    <source>
        <strain evidence="2 3">63.6F</strain>
    </source>
</reference>
<keyword evidence="1" id="KW-0812">Transmembrane</keyword>
<feature type="transmembrane region" description="Helical" evidence="1">
    <location>
        <begin position="12"/>
        <end position="32"/>
    </location>
</feature>
<dbReference type="AlphaFoldDB" id="A0A4Z0R713"/>
<protein>
    <recommendedName>
        <fullName evidence="4">DUF2178 domain-containing protein</fullName>
    </recommendedName>
</protein>
<sequence>MKRKIYNKKKFWSGIGFLFLAAIAIPLDIIRFEELSTMRNIKHVLIDTFCILAGVTSVYRSLSNSCTKEDQQNDDEREKLVTLKSKSSAFSITFYICATIAALTLLAFTKTRQEEFMGIFIGIGIVPTIMIITEISCYFYHDKRT</sequence>
<dbReference type="EMBL" id="SPQQ01000003">
    <property type="protein sequence ID" value="TGE38119.1"/>
    <property type="molecule type" value="Genomic_DNA"/>
</dbReference>
<gene>
    <name evidence="2" type="ORF">E4K67_09065</name>
</gene>
<keyword evidence="1" id="KW-1133">Transmembrane helix</keyword>
<keyword evidence="1" id="KW-0472">Membrane</keyword>
<dbReference type="OrthoDB" id="2087000at2"/>
<evidence type="ECO:0008006" key="4">
    <source>
        <dbReference type="Google" id="ProtNLM"/>
    </source>
</evidence>
<feature type="transmembrane region" description="Helical" evidence="1">
    <location>
        <begin position="89"/>
        <end position="110"/>
    </location>
</feature>
<evidence type="ECO:0000313" key="3">
    <source>
        <dbReference type="Proteomes" id="UP000298460"/>
    </source>
</evidence>
<organism evidence="2 3">
    <name type="scientific">Desulfosporosinus fructosivorans</name>
    <dbReference type="NCBI Taxonomy" id="2018669"/>
    <lineage>
        <taxon>Bacteria</taxon>
        <taxon>Bacillati</taxon>
        <taxon>Bacillota</taxon>
        <taxon>Clostridia</taxon>
        <taxon>Eubacteriales</taxon>
        <taxon>Desulfitobacteriaceae</taxon>
        <taxon>Desulfosporosinus</taxon>
    </lineage>
</organism>
<name>A0A4Z0R713_9FIRM</name>
<dbReference type="Proteomes" id="UP000298460">
    <property type="component" value="Unassembled WGS sequence"/>
</dbReference>
<accession>A0A4Z0R713</accession>
<feature type="transmembrane region" description="Helical" evidence="1">
    <location>
        <begin position="116"/>
        <end position="140"/>
    </location>
</feature>